<proteinExistence type="predicted"/>
<accession>A0A0A9CL22</accession>
<protein>
    <submittedName>
        <fullName evidence="1">Uncharacterized protein</fullName>
    </submittedName>
</protein>
<dbReference type="AlphaFoldDB" id="A0A0A9CL22"/>
<evidence type="ECO:0000313" key="1">
    <source>
        <dbReference type="EMBL" id="JAD75113.1"/>
    </source>
</evidence>
<name>A0A0A9CL22_ARUDO</name>
<dbReference type="EMBL" id="GBRH01222782">
    <property type="protein sequence ID" value="JAD75113.1"/>
    <property type="molecule type" value="Transcribed_RNA"/>
</dbReference>
<organism evidence="1">
    <name type="scientific">Arundo donax</name>
    <name type="common">Giant reed</name>
    <name type="synonym">Donax arundinaceus</name>
    <dbReference type="NCBI Taxonomy" id="35708"/>
    <lineage>
        <taxon>Eukaryota</taxon>
        <taxon>Viridiplantae</taxon>
        <taxon>Streptophyta</taxon>
        <taxon>Embryophyta</taxon>
        <taxon>Tracheophyta</taxon>
        <taxon>Spermatophyta</taxon>
        <taxon>Magnoliopsida</taxon>
        <taxon>Liliopsida</taxon>
        <taxon>Poales</taxon>
        <taxon>Poaceae</taxon>
        <taxon>PACMAD clade</taxon>
        <taxon>Arundinoideae</taxon>
        <taxon>Arundineae</taxon>
        <taxon>Arundo</taxon>
    </lineage>
</organism>
<reference evidence="1" key="2">
    <citation type="journal article" date="2015" name="Data Brief">
        <title>Shoot transcriptome of the giant reed, Arundo donax.</title>
        <authorList>
            <person name="Barrero R.A."/>
            <person name="Guerrero F.D."/>
            <person name="Moolhuijzen P."/>
            <person name="Goolsby J.A."/>
            <person name="Tidwell J."/>
            <person name="Bellgard S.E."/>
            <person name="Bellgard M.I."/>
        </authorList>
    </citation>
    <scope>NUCLEOTIDE SEQUENCE</scope>
    <source>
        <tissue evidence="1">Shoot tissue taken approximately 20 cm above the soil surface</tissue>
    </source>
</reference>
<reference evidence="1" key="1">
    <citation type="submission" date="2014-09" db="EMBL/GenBank/DDBJ databases">
        <authorList>
            <person name="Magalhaes I.L.F."/>
            <person name="Oliveira U."/>
            <person name="Santos F.R."/>
            <person name="Vidigal T.H.D.A."/>
            <person name="Brescovit A.D."/>
            <person name="Santos A.J."/>
        </authorList>
    </citation>
    <scope>NUCLEOTIDE SEQUENCE</scope>
    <source>
        <tissue evidence="1">Shoot tissue taken approximately 20 cm above the soil surface</tissue>
    </source>
</reference>
<sequence>MLLGCLPESARLYPILMTRSGFYQSCGLPFDSVNSQICPKLNRRLLFILCLSN</sequence>